<dbReference type="Pfam" id="PF00443">
    <property type="entry name" value="UCH"/>
    <property type="match status" value="1"/>
</dbReference>
<keyword evidence="2" id="KW-0378">Hydrolase</keyword>
<dbReference type="GO" id="GO:0016579">
    <property type="term" value="P:protein deubiquitination"/>
    <property type="evidence" value="ECO:0007669"/>
    <property type="project" value="InterPro"/>
</dbReference>
<accession>A0A6G1PWH7</accession>
<name>A0A6G1PWH7_CHAAH</name>
<dbReference type="InterPro" id="IPR028889">
    <property type="entry name" value="USP"/>
</dbReference>
<evidence type="ECO:0000313" key="2">
    <source>
        <dbReference type="EMBL" id="KAF3694612.1"/>
    </source>
</evidence>
<evidence type="ECO:0000313" key="3">
    <source>
        <dbReference type="Proteomes" id="UP000503349"/>
    </source>
</evidence>
<reference evidence="2 3" key="1">
    <citation type="submission" date="2019-02" db="EMBL/GenBank/DDBJ databases">
        <title>Opniocepnalus argus genome.</title>
        <authorList>
            <person name="Zhou C."/>
            <person name="Xiao S."/>
        </authorList>
    </citation>
    <scope>NUCLEOTIDE SEQUENCE [LARGE SCALE GENOMIC DNA]</scope>
    <source>
        <strain evidence="2">OARG1902GOOAL</strain>
        <tissue evidence="2">Muscle</tissue>
    </source>
</reference>
<dbReference type="GO" id="GO:0004843">
    <property type="term" value="F:cysteine-type deubiquitinase activity"/>
    <property type="evidence" value="ECO:0007669"/>
    <property type="project" value="InterPro"/>
</dbReference>
<dbReference type="EMBL" id="CM015721">
    <property type="protein sequence ID" value="KAF3694612.1"/>
    <property type="molecule type" value="Genomic_DNA"/>
</dbReference>
<protein>
    <submittedName>
        <fullName evidence="2">Ubiquitin carboxyl-terminal hydrolase 37</fullName>
    </submittedName>
</protein>
<reference evidence="3" key="2">
    <citation type="submission" date="2019-02" db="EMBL/GenBank/DDBJ databases">
        <title>Opniocepnalus argus Var Kimnra genome.</title>
        <authorList>
            <person name="Zhou C."/>
            <person name="Xiao S."/>
        </authorList>
    </citation>
    <scope>NUCLEOTIDE SEQUENCE [LARGE SCALE GENOMIC DNA]</scope>
</reference>
<dbReference type="PANTHER" id="PTHR24006">
    <property type="entry name" value="UBIQUITIN CARBOXYL-TERMINAL HYDROLASE"/>
    <property type="match status" value="1"/>
</dbReference>
<dbReference type="SUPFAM" id="SSF54001">
    <property type="entry name" value="Cysteine proteinases"/>
    <property type="match status" value="1"/>
</dbReference>
<dbReference type="Proteomes" id="UP000503349">
    <property type="component" value="Chromosome 10"/>
</dbReference>
<dbReference type="GO" id="GO:0005829">
    <property type="term" value="C:cytosol"/>
    <property type="evidence" value="ECO:0007669"/>
    <property type="project" value="TreeGrafter"/>
</dbReference>
<organism evidence="2 3">
    <name type="scientific">Channa argus</name>
    <name type="common">Northern snakehead</name>
    <name type="synonym">Ophicephalus argus</name>
    <dbReference type="NCBI Taxonomy" id="215402"/>
    <lineage>
        <taxon>Eukaryota</taxon>
        <taxon>Metazoa</taxon>
        <taxon>Chordata</taxon>
        <taxon>Craniata</taxon>
        <taxon>Vertebrata</taxon>
        <taxon>Euteleostomi</taxon>
        <taxon>Actinopterygii</taxon>
        <taxon>Neopterygii</taxon>
        <taxon>Teleostei</taxon>
        <taxon>Neoteleostei</taxon>
        <taxon>Acanthomorphata</taxon>
        <taxon>Anabantaria</taxon>
        <taxon>Anabantiformes</taxon>
        <taxon>Channoidei</taxon>
        <taxon>Channidae</taxon>
        <taxon>Channa</taxon>
    </lineage>
</organism>
<keyword evidence="3" id="KW-1185">Reference proteome</keyword>
<gene>
    <name evidence="2" type="ORF">EXN66_Car010288</name>
</gene>
<dbReference type="PROSITE" id="PS50235">
    <property type="entry name" value="USP_3"/>
    <property type="match status" value="1"/>
</dbReference>
<sequence>MQNTRTCKSCGFSSVIFEEFSNLSLNLLPGASVQEMLQDILTETELEYRCDCGANTSRQQHNFVTLPRVLILHVKRFCFTQFFKLKKLSHPINLHGELMVSSSQVSTNSPEPNIHIWSVGVFNT</sequence>
<dbReference type="GO" id="GO:0005634">
    <property type="term" value="C:nucleus"/>
    <property type="evidence" value="ECO:0007669"/>
    <property type="project" value="TreeGrafter"/>
</dbReference>
<dbReference type="InterPro" id="IPR038765">
    <property type="entry name" value="Papain-like_cys_pep_sf"/>
</dbReference>
<dbReference type="InterPro" id="IPR050164">
    <property type="entry name" value="Peptidase_C19"/>
</dbReference>
<dbReference type="InterPro" id="IPR001394">
    <property type="entry name" value="Peptidase_C19_UCH"/>
</dbReference>
<feature type="domain" description="USP" evidence="1">
    <location>
        <begin position="1"/>
        <end position="124"/>
    </location>
</feature>
<dbReference type="CDD" id="cd02257">
    <property type="entry name" value="Peptidase_C19"/>
    <property type="match status" value="1"/>
</dbReference>
<evidence type="ECO:0000259" key="1">
    <source>
        <dbReference type="PROSITE" id="PS50235"/>
    </source>
</evidence>
<proteinExistence type="predicted"/>
<dbReference type="Gene3D" id="3.90.70.10">
    <property type="entry name" value="Cysteine proteinases"/>
    <property type="match status" value="1"/>
</dbReference>
<dbReference type="AlphaFoldDB" id="A0A6G1PWH7"/>